<reference evidence="4 5" key="1">
    <citation type="journal article" date="2018" name="Nat. Ecol. Evol.">
        <title>Pezizomycetes genomes reveal the molecular basis of ectomycorrhizal truffle lifestyle.</title>
        <authorList>
            <person name="Murat C."/>
            <person name="Payen T."/>
            <person name="Noel B."/>
            <person name="Kuo A."/>
            <person name="Morin E."/>
            <person name="Chen J."/>
            <person name="Kohler A."/>
            <person name="Krizsan K."/>
            <person name="Balestrini R."/>
            <person name="Da Silva C."/>
            <person name="Montanini B."/>
            <person name="Hainaut M."/>
            <person name="Levati E."/>
            <person name="Barry K.W."/>
            <person name="Belfiori B."/>
            <person name="Cichocki N."/>
            <person name="Clum A."/>
            <person name="Dockter R.B."/>
            <person name="Fauchery L."/>
            <person name="Guy J."/>
            <person name="Iotti M."/>
            <person name="Le Tacon F."/>
            <person name="Lindquist E.A."/>
            <person name="Lipzen A."/>
            <person name="Malagnac F."/>
            <person name="Mello A."/>
            <person name="Molinier V."/>
            <person name="Miyauchi S."/>
            <person name="Poulain J."/>
            <person name="Riccioni C."/>
            <person name="Rubini A."/>
            <person name="Sitrit Y."/>
            <person name="Splivallo R."/>
            <person name="Traeger S."/>
            <person name="Wang M."/>
            <person name="Zifcakova L."/>
            <person name="Wipf D."/>
            <person name="Zambonelli A."/>
            <person name="Paolocci F."/>
            <person name="Nowrousian M."/>
            <person name="Ottonello S."/>
            <person name="Baldrian P."/>
            <person name="Spatafora J.W."/>
            <person name="Henrissat B."/>
            <person name="Nagy L.G."/>
            <person name="Aury J.M."/>
            <person name="Wincker P."/>
            <person name="Grigoriev I.V."/>
            <person name="Bonfante P."/>
            <person name="Martin F.M."/>
        </authorList>
    </citation>
    <scope>NUCLEOTIDE SEQUENCE [LARGE SCALE GENOMIC DNA]</scope>
    <source>
        <strain evidence="4 5">CCBAS932</strain>
    </source>
</reference>
<dbReference type="InterPro" id="IPR013598">
    <property type="entry name" value="Exportin-1/Importin-b-like"/>
</dbReference>
<dbReference type="InterPro" id="IPR016024">
    <property type="entry name" value="ARM-type_fold"/>
</dbReference>
<proteinExistence type="predicted"/>
<dbReference type="InterPro" id="IPR058537">
    <property type="entry name" value="TPR_TNPO3_IPO13_4th"/>
</dbReference>
<dbReference type="InterPro" id="IPR057941">
    <property type="entry name" value="TPR_TNPO3_IPO13_2nd"/>
</dbReference>
<dbReference type="Gene3D" id="1.25.10.10">
    <property type="entry name" value="Leucine-rich Repeat Variant"/>
    <property type="match status" value="1"/>
</dbReference>
<feature type="domain" description="Importin N-terminal" evidence="3">
    <location>
        <begin position="35"/>
        <end position="102"/>
    </location>
</feature>
<comment type="function">
    <text evidence="2">tRNA nucleus export receptor which facilitates tRNA translocation across the nuclear pore complex. Involved in pre-tRNA splicing, probably by affecting the interaction of pre-tRNA with splicing endonuclease.</text>
</comment>
<dbReference type="Pfam" id="PF24139">
    <property type="entry name" value="TPR_TNPO3_IPO13_4th"/>
    <property type="match status" value="1"/>
</dbReference>
<gene>
    <name evidence="4" type="ORF">P167DRAFT_540106</name>
</gene>
<dbReference type="OrthoDB" id="435593at2759"/>
<dbReference type="InterPro" id="IPR001494">
    <property type="entry name" value="Importin-beta_N"/>
</dbReference>
<dbReference type="InterPro" id="IPR011989">
    <property type="entry name" value="ARM-like"/>
</dbReference>
<dbReference type="Pfam" id="PF08389">
    <property type="entry name" value="Xpo1"/>
    <property type="match status" value="1"/>
</dbReference>
<name>A0A3N4KAF5_9PEZI</name>
<evidence type="ECO:0000256" key="2">
    <source>
        <dbReference type="ARBA" id="ARBA00025147"/>
    </source>
</evidence>
<dbReference type="Pfam" id="PF24138">
    <property type="entry name" value="TPR_TNPO3_IPO13_2nd"/>
    <property type="match status" value="1"/>
</dbReference>
<dbReference type="InterPro" id="IPR051345">
    <property type="entry name" value="Importin_beta-like_NTR"/>
</dbReference>
<dbReference type="GO" id="GO:0008033">
    <property type="term" value="P:tRNA processing"/>
    <property type="evidence" value="ECO:0007669"/>
    <property type="project" value="UniProtKB-KW"/>
</dbReference>
<organism evidence="4 5">
    <name type="scientific">Morchella conica CCBAS932</name>
    <dbReference type="NCBI Taxonomy" id="1392247"/>
    <lineage>
        <taxon>Eukaryota</taxon>
        <taxon>Fungi</taxon>
        <taxon>Dikarya</taxon>
        <taxon>Ascomycota</taxon>
        <taxon>Pezizomycotina</taxon>
        <taxon>Pezizomycetes</taxon>
        <taxon>Pezizales</taxon>
        <taxon>Morchellaceae</taxon>
        <taxon>Morchella</taxon>
    </lineage>
</organism>
<dbReference type="EMBL" id="ML119182">
    <property type="protein sequence ID" value="RPB07480.1"/>
    <property type="molecule type" value="Genomic_DNA"/>
</dbReference>
<dbReference type="SMART" id="SM00913">
    <property type="entry name" value="IBN_N"/>
    <property type="match status" value="1"/>
</dbReference>
<dbReference type="GO" id="GO:0031267">
    <property type="term" value="F:small GTPase binding"/>
    <property type="evidence" value="ECO:0007669"/>
    <property type="project" value="InterPro"/>
</dbReference>
<dbReference type="InterPro" id="IPR057942">
    <property type="entry name" value="TPR_TNPO3_IPO13_3rd"/>
</dbReference>
<dbReference type="FunCoup" id="A0A3N4KAF5">
    <property type="interactions" value="1204"/>
</dbReference>
<dbReference type="SUPFAM" id="SSF48371">
    <property type="entry name" value="ARM repeat"/>
    <property type="match status" value="1"/>
</dbReference>
<dbReference type="AlphaFoldDB" id="A0A3N4KAF5"/>
<dbReference type="Proteomes" id="UP000277580">
    <property type="component" value="Unassembled WGS sequence"/>
</dbReference>
<dbReference type="Pfam" id="PF24140">
    <property type="entry name" value="TPR_TNPO3_IPO13_3rd"/>
    <property type="match status" value="1"/>
</dbReference>
<dbReference type="PROSITE" id="PS50166">
    <property type="entry name" value="IMPORTIN_B_NT"/>
    <property type="match status" value="1"/>
</dbReference>
<evidence type="ECO:0000313" key="4">
    <source>
        <dbReference type="EMBL" id="RPB07480.1"/>
    </source>
</evidence>
<evidence type="ECO:0000313" key="5">
    <source>
        <dbReference type="Proteomes" id="UP000277580"/>
    </source>
</evidence>
<dbReference type="Pfam" id="PF03810">
    <property type="entry name" value="IBN_N"/>
    <property type="match status" value="1"/>
</dbReference>
<dbReference type="PANTHER" id="PTHR12363:SF53">
    <property type="entry name" value="MRNA TRANSPORT REGULATOR MTR10"/>
    <property type="match status" value="1"/>
</dbReference>
<sequence length="970" mass="109495">MAFSNGPTADPQFAPVLAALATMQGNVEREQKYQATQFLEQFQKSPEAWTTAHLILQSENAAVEAKLFAATTLKGKITYDIHQLPRESLVPLRDSLLSLLMSYRKGSRPIRTQLCVCLAGLALQMLEWKDVIELVVRTLGNDVESSVCLLEFLRVLPEEVTEGRKVALTEEELTTRSQELLTDNASRVLTLLVQYSQSTANIPPSPALISCLNSWLREIPVSDIVKTPLVDVVISGLSSEDALDSAVECLCNMFRETREVDESHDVIQALYPRVLALRSKIGESVQEEDMEKFRGYTRLFSEAGEAWVVLISRLPLEFRGLVEAIAECAARDSDREVISLTFNFWYELKNYLVLEKYIEARAQLADIFAGLVDIMVLHLHYPKGSEEDPFDGDRESEEKFREFRHSMGDVLKDCCEVIGSTECLGKAFALVQQWMQQYSANGQKLVNGRVPNWQDLEAPLFSLRAMGRMVPADEDQVLPQIMASLVQLPEHEKVRFAATLVLGRYTEWTSKHPDYLELQLNYITNGFKHNSKEVERAAAMALKFFCQDCGKLLVGHVGQLHQFYEHVAGDLPLQSLYEVTDGVAHVVAAQPLDKIYEALRLFCEPIAKRLMDKANSANDEKGKCELADHIQLLSIFVQVVHPHVPKGQENPMIRFWSEVFPILATILENFVEFLPICERVSRCFRSMLISYRTDMLPLLPLMATKLVACFEKSNQGCFLWVTGAVIREFADEEFVDEATRNSIYQFLEHQCLTMFRLLNRVSPTEIPDVIEDFFRLLVDGVMFHPYKLIRSSLLQPIFEASLASLELQSVDPLNAVLQFLRDVLAYGRSSPPTSAYPDNPAAVQEAIKAMALSKGEAITQKILSGLMYSFPRDCVPDSSGVLLALVELCPEPWLQWMKQTLEILPAGSISPAEAQKFLKTLEGAVSIKDWKKIRYTLQDFTNWYRRKNVTPRTAVAGIEGIEGSRFQFSG</sequence>
<dbReference type="STRING" id="1392247.A0A3N4KAF5"/>
<dbReference type="GO" id="GO:0006606">
    <property type="term" value="P:protein import into nucleus"/>
    <property type="evidence" value="ECO:0007669"/>
    <property type="project" value="TreeGrafter"/>
</dbReference>
<dbReference type="FunFam" id="1.25.10.10:FF:000266">
    <property type="entry name" value="mRNA transport regulator MTR10"/>
    <property type="match status" value="1"/>
</dbReference>
<protein>
    <submittedName>
        <fullName evidence="4">ARM repeat-containing protein</fullName>
    </submittedName>
</protein>
<evidence type="ECO:0000259" key="3">
    <source>
        <dbReference type="PROSITE" id="PS50166"/>
    </source>
</evidence>
<evidence type="ECO:0000256" key="1">
    <source>
        <dbReference type="ARBA" id="ARBA00022694"/>
    </source>
</evidence>
<keyword evidence="1" id="KW-0819">tRNA processing</keyword>
<accession>A0A3N4KAF5</accession>
<dbReference type="InParanoid" id="A0A3N4KAF5"/>
<dbReference type="GO" id="GO:0005634">
    <property type="term" value="C:nucleus"/>
    <property type="evidence" value="ECO:0007669"/>
    <property type="project" value="UniProtKB-SubCell"/>
</dbReference>
<dbReference type="PANTHER" id="PTHR12363">
    <property type="entry name" value="TRANSPORTIN 3 AND IMPORTIN 13"/>
    <property type="match status" value="1"/>
</dbReference>
<dbReference type="GO" id="GO:0005737">
    <property type="term" value="C:cytoplasm"/>
    <property type="evidence" value="ECO:0007669"/>
    <property type="project" value="TreeGrafter"/>
</dbReference>
<keyword evidence="5" id="KW-1185">Reference proteome</keyword>